<dbReference type="InterPro" id="IPR033989">
    <property type="entry name" value="CD209-like_CTLD"/>
</dbReference>
<dbReference type="AlphaFoldDB" id="L9KYQ5"/>
<keyword evidence="3" id="KW-0812">Transmembrane</keyword>
<reference evidence="6" key="2">
    <citation type="journal article" date="2013" name="Nat. Commun.">
        <title>Genome of the Chinese tree shrew.</title>
        <authorList>
            <person name="Fan Y."/>
            <person name="Huang Z.Y."/>
            <person name="Cao C.C."/>
            <person name="Chen C.S."/>
            <person name="Chen Y.X."/>
            <person name="Fan D.D."/>
            <person name="He J."/>
            <person name="Hou H.L."/>
            <person name="Hu L."/>
            <person name="Hu X.T."/>
            <person name="Jiang X.T."/>
            <person name="Lai R."/>
            <person name="Lang Y.S."/>
            <person name="Liang B."/>
            <person name="Liao S.G."/>
            <person name="Mu D."/>
            <person name="Ma Y.Y."/>
            <person name="Niu Y.Y."/>
            <person name="Sun X.Q."/>
            <person name="Xia J.Q."/>
            <person name="Xiao J."/>
            <person name="Xiong Z.Q."/>
            <person name="Xu L."/>
            <person name="Yang L."/>
            <person name="Zhang Y."/>
            <person name="Zhao W."/>
            <person name="Zhao X.D."/>
            <person name="Zheng Y.T."/>
            <person name="Zhou J.M."/>
            <person name="Zhu Y.B."/>
            <person name="Zhang G.J."/>
            <person name="Wang J."/>
            <person name="Yao Y.G."/>
        </authorList>
    </citation>
    <scope>NUCLEOTIDE SEQUENCE [LARGE SCALE GENOMIC DNA]</scope>
</reference>
<organism evidence="5 6">
    <name type="scientific">Tupaia chinensis</name>
    <name type="common">Chinese tree shrew</name>
    <name type="synonym">Tupaia belangeri chinensis</name>
    <dbReference type="NCBI Taxonomy" id="246437"/>
    <lineage>
        <taxon>Eukaryota</taxon>
        <taxon>Metazoa</taxon>
        <taxon>Chordata</taxon>
        <taxon>Craniata</taxon>
        <taxon>Vertebrata</taxon>
        <taxon>Euteleostomi</taxon>
        <taxon>Mammalia</taxon>
        <taxon>Eutheria</taxon>
        <taxon>Euarchontoglires</taxon>
        <taxon>Scandentia</taxon>
        <taxon>Tupaiidae</taxon>
        <taxon>Tupaia</taxon>
    </lineage>
</organism>
<dbReference type="InterPro" id="IPR016186">
    <property type="entry name" value="C-type_lectin-like/link_sf"/>
</dbReference>
<dbReference type="eggNOG" id="KOG4297">
    <property type="taxonomic scope" value="Eukaryota"/>
</dbReference>
<feature type="domain" description="C-type lectin" evidence="4">
    <location>
        <begin position="120"/>
        <end position="251"/>
    </location>
</feature>
<reference evidence="6" key="1">
    <citation type="submission" date="2012-07" db="EMBL/GenBank/DDBJ databases">
        <title>Genome of the Chinese tree shrew, a rising model animal genetically related to primates.</title>
        <authorList>
            <person name="Zhang G."/>
            <person name="Fan Y."/>
            <person name="Yao Y."/>
            <person name="Huang Z."/>
        </authorList>
    </citation>
    <scope>NUCLEOTIDE SEQUENCE [LARGE SCALE GENOMIC DNA]</scope>
</reference>
<dbReference type="PANTHER" id="PTHR46746">
    <property type="entry name" value="KILLER CELL LECTIN-LIKE RECEPTOR SUBFAMILY F MEMBER 2"/>
    <property type="match status" value="1"/>
</dbReference>
<gene>
    <name evidence="5" type="ORF">TREES_T100002758</name>
</gene>
<evidence type="ECO:0000256" key="2">
    <source>
        <dbReference type="ARBA" id="ARBA00023157"/>
    </source>
</evidence>
<evidence type="ECO:0000259" key="4">
    <source>
        <dbReference type="PROSITE" id="PS50041"/>
    </source>
</evidence>
<dbReference type="PROSITE" id="PS00615">
    <property type="entry name" value="C_TYPE_LECTIN_1"/>
    <property type="match status" value="1"/>
</dbReference>
<evidence type="ECO:0000256" key="1">
    <source>
        <dbReference type="ARBA" id="ARBA00022734"/>
    </source>
</evidence>
<keyword evidence="3" id="KW-0472">Membrane</keyword>
<dbReference type="SUPFAM" id="SSF56436">
    <property type="entry name" value="C-type lectin-like"/>
    <property type="match status" value="1"/>
</dbReference>
<keyword evidence="3" id="KW-1133">Transmembrane helix</keyword>
<dbReference type="FunCoup" id="L9KYQ5">
    <property type="interactions" value="168"/>
</dbReference>
<dbReference type="PROSITE" id="PS50041">
    <property type="entry name" value="C_TYPE_LECTIN_2"/>
    <property type="match status" value="1"/>
</dbReference>
<dbReference type="CDD" id="cd03590">
    <property type="entry name" value="CLECT_DC-SIGN_like"/>
    <property type="match status" value="1"/>
</dbReference>
<keyword evidence="2" id="KW-1015">Disulfide bond</keyword>
<keyword evidence="1 5" id="KW-0430">Lectin</keyword>
<dbReference type="GO" id="GO:0030246">
    <property type="term" value="F:carbohydrate binding"/>
    <property type="evidence" value="ECO:0007669"/>
    <property type="project" value="UniProtKB-KW"/>
</dbReference>
<dbReference type="InterPro" id="IPR018378">
    <property type="entry name" value="C-type_lectin_CS"/>
</dbReference>
<dbReference type="Pfam" id="PF00059">
    <property type="entry name" value="Lectin_C"/>
    <property type="match status" value="1"/>
</dbReference>
<sequence length="257" mass="29297">MALEATYEEVSFTNESTCSGTSSASPAAPREKSCLHNSNCVFSKLLFASLLLLLLLLAASFLLGVVIFFKKSQCLEEKKTTEELIHTKLECMVKKLTKEDAHPSNAQKVWSCCPKNWKSFGSNCYFVSTESKSWSESERSCSQMGAHLLVINSKAEQDFIIKDLNQHSAYYVGLSDPEGQGHWQWVDQTPYNESISFWHPGKPNNPDERFWHPNEPNNPDEQCVTVNFRSADQQWGWNDVHCDHPERSVCKMMEIYL</sequence>
<protein>
    <submittedName>
        <fullName evidence="5">C-type lectin domain family 4 member A</fullName>
    </submittedName>
</protein>
<dbReference type="PANTHER" id="PTHR46746:SF9">
    <property type="entry name" value="CD209 ANTIGEN-LIKE PROTEIN C-LIKE"/>
    <property type="match status" value="1"/>
</dbReference>
<dbReference type="InterPro" id="IPR016187">
    <property type="entry name" value="CTDL_fold"/>
</dbReference>
<dbReference type="Proteomes" id="UP000011518">
    <property type="component" value="Unassembled WGS sequence"/>
</dbReference>
<dbReference type="InterPro" id="IPR051379">
    <property type="entry name" value="C-type_Lectin_Receptor_IMM"/>
</dbReference>
<dbReference type="InParanoid" id="L9KYQ5"/>
<keyword evidence="6" id="KW-1185">Reference proteome</keyword>
<dbReference type="Gene3D" id="3.10.100.10">
    <property type="entry name" value="Mannose-Binding Protein A, subunit A"/>
    <property type="match status" value="2"/>
</dbReference>
<evidence type="ECO:0000256" key="3">
    <source>
        <dbReference type="SAM" id="Phobius"/>
    </source>
</evidence>
<evidence type="ECO:0000313" key="5">
    <source>
        <dbReference type="EMBL" id="ELW67614.1"/>
    </source>
</evidence>
<dbReference type="InterPro" id="IPR001304">
    <property type="entry name" value="C-type_lectin-like"/>
</dbReference>
<evidence type="ECO:0000313" key="6">
    <source>
        <dbReference type="Proteomes" id="UP000011518"/>
    </source>
</evidence>
<dbReference type="SMART" id="SM00034">
    <property type="entry name" value="CLECT"/>
    <property type="match status" value="1"/>
</dbReference>
<proteinExistence type="predicted"/>
<feature type="transmembrane region" description="Helical" evidence="3">
    <location>
        <begin position="45"/>
        <end position="69"/>
    </location>
</feature>
<accession>L9KYQ5</accession>
<dbReference type="EMBL" id="KB320605">
    <property type="protein sequence ID" value="ELW67614.1"/>
    <property type="molecule type" value="Genomic_DNA"/>
</dbReference>
<name>L9KYQ5_TUPCH</name>
<dbReference type="STRING" id="246437.L9KYQ5"/>